<organism evidence="3 4">
    <name type="scientific">Myxococcus landrumensis</name>
    <dbReference type="NCBI Taxonomy" id="2813577"/>
    <lineage>
        <taxon>Bacteria</taxon>
        <taxon>Pseudomonadati</taxon>
        <taxon>Myxococcota</taxon>
        <taxon>Myxococcia</taxon>
        <taxon>Myxococcales</taxon>
        <taxon>Cystobacterineae</taxon>
        <taxon>Myxococcaceae</taxon>
        <taxon>Myxococcus</taxon>
    </lineage>
</organism>
<dbReference type="PANTHER" id="PTHR46696">
    <property type="entry name" value="P450, PUTATIVE (EUROFUNG)-RELATED"/>
    <property type="match status" value="1"/>
</dbReference>
<name>A0ABX7NES0_9BACT</name>
<dbReference type="InterPro" id="IPR036396">
    <property type="entry name" value="Cyt_P450_sf"/>
</dbReference>
<keyword evidence="2" id="KW-0408">Iron</keyword>
<evidence type="ECO:0000313" key="3">
    <source>
        <dbReference type="EMBL" id="QSQ14768.1"/>
    </source>
</evidence>
<dbReference type="PANTHER" id="PTHR46696:SF1">
    <property type="entry name" value="CYTOCHROME P450 YJIB-RELATED"/>
    <property type="match status" value="1"/>
</dbReference>
<dbReference type="Proteomes" id="UP000663090">
    <property type="component" value="Chromosome"/>
</dbReference>
<keyword evidence="4" id="KW-1185">Reference proteome</keyword>
<gene>
    <name evidence="3" type="ORF">JY572_01370</name>
</gene>
<dbReference type="Gene3D" id="1.10.630.10">
    <property type="entry name" value="Cytochrome P450"/>
    <property type="match status" value="1"/>
</dbReference>
<keyword evidence="2" id="KW-0503">Monooxygenase</keyword>
<dbReference type="Pfam" id="PF00067">
    <property type="entry name" value="p450"/>
    <property type="match status" value="1"/>
</dbReference>
<evidence type="ECO:0000256" key="2">
    <source>
        <dbReference type="RuleBase" id="RU000461"/>
    </source>
</evidence>
<dbReference type="PROSITE" id="PS00086">
    <property type="entry name" value="CYTOCHROME_P450"/>
    <property type="match status" value="1"/>
</dbReference>
<keyword evidence="2" id="KW-0560">Oxidoreductase</keyword>
<protein>
    <submittedName>
        <fullName evidence="3">Cytochrome P450</fullName>
    </submittedName>
</protein>
<dbReference type="EMBL" id="CP071091">
    <property type="protein sequence ID" value="QSQ14768.1"/>
    <property type="molecule type" value="Genomic_DNA"/>
</dbReference>
<evidence type="ECO:0000313" key="4">
    <source>
        <dbReference type="Proteomes" id="UP000663090"/>
    </source>
</evidence>
<dbReference type="RefSeq" id="WP_206716526.1">
    <property type="nucleotide sequence ID" value="NZ_CP071091.1"/>
</dbReference>
<evidence type="ECO:0000256" key="1">
    <source>
        <dbReference type="ARBA" id="ARBA00010617"/>
    </source>
</evidence>
<dbReference type="SUPFAM" id="SSF48264">
    <property type="entry name" value="Cytochrome P450"/>
    <property type="match status" value="1"/>
</dbReference>
<sequence length="404" mass="42919">MSPSNPVVAVTHPDPYPFYADLVARRPFYRDDALGLWVASSARAVGAVLSSLACRVRPRSEPVPRVLQGLASAEVFGRLARMNEGPFHLVVRRALTTVLGTLGAEQGAEEGRRQARRLIAEKVPLRELVFRLPVQAVGALLGLGPGGLSEVASWTGALVRGMAPGADAEQVREGALAAERLMAVFHARVADSEDGPLALLSRELGASSVAPGALSREQADAESAAVIVANAIGLLVQTHDATAGLLGNALRAAMADPSVYAQVSSRPELLPRLLDEVLRFDPPVQNTRRFLSEDAVIDGQALRAGDTVLVVLAAANRDPSVHRAPHQFDLHREQLDLATFGKGRHTCPGAALARSLSLGALEVLFATDLVSHRAAFSDAGFQPSVNGRVPLLPRLHLHPREHTT</sequence>
<dbReference type="InterPro" id="IPR001128">
    <property type="entry name" value="Cyt_P450"/>
</dbReference>
<dbReference type="InterPro" id="IPR017972">
    <property type="entry name" value="Cyt_P450_CS"/>
</dbReference>
<keyword evidence="2" id="KW-0349">Heme</keyword>
<dbReference type="CDD" id="cd11036">
    <property type="entry name" value="AknT-like"/>
    <property type="match status" value="1"/>
</dbReference>
<comment type="similarity">
    <text evidence="1 2">Belongs to the cytochrome P450 family.</text>
</comment>
<dbReference type="InterPro" id="IPR002397">
    <property type="entry name" value="Cyt_P450_B"/>
</dbReference>
<reference evidence="3 4" key="1">
    <citation type="submission" date="2021-02" db="EMBL/GenBank/DDBJ databases">
        <title>De Novo genome assembly of isolated myxobacteria.</title>
        <authorList>
            <person name="Stevens D.C."/>
        </authorList>
    </citation>
    <scope>NUCLEOTIDE SEQUENCE [LARGE SCALE GENOMIC DNA]</scope>
    <source>
        <strain evidence="3 4">SCHIC003</strain>
    </source>
</reference>
<keyword evidence="2" id="KW-0479">Metal-binding</keyword>
<proteinExistence type="inferred from homology"/>
<accession>A0ABX7NES0</accession>
<dbReference type="PRINTS" id="PR00359">
    <property type="entry name" value="BP450"/>
</dbReference>